<evidence type="ECO:0000313" key="2">
    <source>
        <dbReference type="EMBL" id="VEB88277.1"/>
    </source>
</evidence>
<evidence type="ECO:0000313" key="3">
    <source>
        <dbReference type="Proteomes" id="UP000270272"/>
    </source>
</evidence>
<gene>
    <name evidence="2" type="primary">cysD_1</name>
    <name evidence="2" type="ORF">NCTC11075_01773</name>
</gene>
<dbReference type="AlphaFoldDB" id="A0A447UJV0"/>
<reference evidence="2 3" key="1">
    <citation type="submission" date="2018-12" db="EMBL/GenBank/DDBJ databases">
        <authorList>
            <consortium name="Pathogen Informatics"/>
        </authorList>
    </citation>
    <scope>NUCLEOTIDE SEQUENCE [LARGE SCALE GENOMIC DNA]</scope>
    <source>
        <strain evidence="2 3">NCTC11075</strain>
    </source>
</reference>
<dbReference type="Proteomes" id="UP000270272">
    <property type="component" value="Chromosome"/>
</dbReference>
<keyword evidence="2" id="KW-0808">Transferase</keyword>
<organism evidence="2 3">
    <name type="scientific">Citrobacter koseri</name>
    <name type="common">Citrobacter diversus</name>
    <dbReference type="NCBI Taxonomy" id="545"/>
    <lineage>
        <taxon>Bacteria</taxon>
        <taxon>Pseudomonadati</taxon>
        <taxon>Pseudomonadota</taxon>
        <taxon>Gammaproteobacteria</taxon>
        <taxon>Enterobacterales</taxon>
        <taxon>Enterobacteriaceae</taxon>
        <taxon>Citrobacter</taxon>
    </lineage>
</organism>
<feature type="compositionally biased region" description="Basic and acidic residues" evidence="1">
    <location>
        <begin position="75"/>
        <end position="84"/>
    </location>
</feature>
<keyword evidence="2" id="KW-0548">Nucleotidyltransferase</keyword>
<feature type="region of interest" description="Disordered" evidence="1">
    <location>
        <begin position="75"/>
        <end position="111"/>
    </location>
</feature>
<dbReference type="GO" id="GO:0004781">
    <property type="term" value="F:sulfate adenylyltransferase (ATP) activity"/>
    <property type="evidence" value="ECO:0007669"/>
    <property type="project" value="UniProtKB-EC"/>
</dbReference>
<dbReference type="EC" id="2.7.7.4" evidence="2"/>
<accession>A0A447UJV0</accession>
<protein>
    <submittedName>
        <fullName evidence="2">Sulfate adenylyltransferase subunit 2</fullName>
        <ecNumber evidence="2">2.7.7.4</ecNumber>
    </submittedName>
</protein>
<proteinExistence type="predicted"/>
<sequence length="111" mass="12537">MPLYLAAERPVLERDGMLMMIDDDRIDLQPGEVIKKRMVRFRTLGCWPLTGAVESSAQTLPEIIEEMLVSTTSERQGRVIDRDPGGLNGAEETSGVFLRSRHEHHTCTTNR</sequence>
<dbReference type="EMBL" id="LR134204">
    <property type="protein sequence ID" value="VEB88277.1"/>
    <property type="molecule type" value="Genomic_DNA"/>
</dbReference>
<name>A0A447UJV0_CITKO</name>
<evidence type="ECO:0000256" key="1">
    <source>
        <dbReference type="SAM" id="MobiDB-lite"/>
    </source>
</evidence>